<dbReference type="Pfam" id="PF04463">
    <property type="entry name" value="2-thiour_desulf"/>
    <property type="match status" value="1"/>
</dbReference>
<proteinExistence type="predicted"/>
<dbReference type="EMBL" id="WBMR01000160">
    <property type="protein sequence ID" value="KAB2369662.1"/>
    <property type="molecule type" value="Genomic_DNA"/>
</dbReference>
<protein>
    <submittedName>
        <fullName evidence="1">DUF523 domain-containing protein</fullName>
    </submittedName>
</protein>
<accession>A0A6L3VHV7</accession>
<sequence>MPGSQSTGECPQLFAGDQGGARRLRVPHRLKGVERILVSSCLVGRPVRYDGAARPVAGDLFERWRAEGRLVPFCPEVSGGLPVPRPPAEIVGGDGGAVLDGTALVVTRAGADVTAEFLRGARLALAAARRAGARIALLKEGSPSCGSGRVHDGTFSGASVPGTGVTTALLRREGIRVFGEDDLDAVQELLIALERAD</sequence>
<reference evidence="1 2" key="1">
    <citation type="submission" date="2019-09" db="EMBL/GenBank/DDBJ databases">
        <title>Actinomadura physcomitrii sp. nov., a novel actinomycete isolated from moss [Physcomitrium sphaericum (Ludw) Fuernr].</title>
        <authorList>
            <person name="Liu C."/>
            <person name="Zhuang X."/>
        </authorList>
    </citation>
    <scope>NUCLEOTIDE SEQUENCE [LARGE SCALE GENOMIC DNA]</scope>
    <source>
        <strain evidence="1 2">CYP1-1B</strain>
    </source>
</reference>
<dbReference type="PANTHER" id="PTHR30087:SF1">
    <property type="entry name" value="HYPOTHETICAL CYTOSOLIC PROTEIN"/>
    <property type="match status" value="1"/>
</dbReference>
<name>A0A6L3VHV7_9ACTN</name>
<organism evidence="1 2">
    <name type="scientific">Actinomadura montaniterrae</name>
    <dbReference type="NCBI Taxonomy" id="1803903"/>
    <lineage>
        <taxon>Bacteria</taxon>
        <taxon>Bacillati</taxon>
        <taxon>Actinomycetota</taxon>
        <taxon>Actinomycetes</taxon>
        <taxon>Streptosporangiales</taxon>
        <taxon>Thermomonosporaceae</taxon>
        <taxon>Actinomadura</taxon>
    </lineage>
</organism>
<comment type="caution">
    <text evidence="1">The sequence shown here is derived from an EMBL/GenBank/DDBJ whole genome shotgun (WGS) entry which is preliminary data.</text>
</comment>
<dbReference type="AlphaFoldDB" id="A0A6L3VHV7"/>
<keyword evidence="2" id="KW-1185">Reference proteome</keyword>
<gene>
    <name evidence="1" type="ORF">F9B16_36375</name>
</gene>
<evidence type="ECO:0000313" key="2">
    <source>
        <dbReference type="Proteomes" id="UP000483004"/>
    </source>
</evidence>
<dbReference type="InterPro" id="IPR007553">
    <property type="entry name" value="2-thiour_desulf"/>
</dbReference>
<evidence type="ECO:0000313" key="1">
    <source>
        <dbReference type="EMBL" id="KAB2369662.1"/>
    </source>
</evidence>
<dbReference type="Proteomes" id="UP000483004">
    <property type="component" value="Unassembled WGS sequence"/>
</dbReference>
<dbReference type="PANTHER" id="PTHR30087">
    <property type="entry name" value="INNER MEMBRANE PROTEIN"/>
    <property type="match status" value="1"/>
</dbReference>
<dbReference type="OrthoDB" id="495783at2"/>